<evidence type="ECO:0000256" key="4">
    <source>
        <dbReference type="ARBA" id="ARBA00023014"/>
    </source>
</evidence>
<keyword evidence="1" id="KW-0001">2Fe-2S</keyword>
<gene>
    <name evidence="6" type="ORF">OF850_18155</name>
</gene>
<dbReference type="PANTHER" id="PTHR21496:SF23">
    <property type="entry name" value="3-PHENYLPROPIONATE_CINNAMIC ACID DIOXYGENASE FERREDOXIN SUBUNIT"/>
    <property type="match status" value="1"/>
</dbReference>
<feature type="domain" description="Rieske" evidence="5">
    <location>
        <begin position="10"/>
        <end position="121"/>
    </location>
</feature>
<evidence type="ECO:0000256" key="2">
    <source>
        <dbReference type="ARBA" id="ARBA00022723"/>
    </source>
</evidence>
<dbReference type="PROSITE" id="PS51296">
    <property type="entry name" value="RIESKE"/>
    <property type="match status" value="1"/>
</dbReference>
<evidence type="ECO:0000256" key="1">
    <source>
        <dbReference type="ARBA" id="ARBA00022714"/>
    </source>
</evidence>
<evidence type="ECO:0000256" key="3">
    <source>
        <dbReference type="ARBA" id="ARBA00023004"/>
    </source>
</evidence>
<dbReference type="Pfam" id="PF00355">
    <property type="entry name" value="Rieske"/>
    <property type="match status" value="1"/>
</dbReference>
<reference evidence="6 7" key="1">
    <citation type="submission" date="2022-10" db="EMBL/GenBank/DDBJ databases">
        <title>Roseococcus glaciei nov., sp. nov., isolated from glacier.</title>
        <authorList>
            <person name="Liu Q."/>
            <person name="Xin Y.-H."/>
        </authorList>
    </citation>
    <scope>NUCLEOTIDE SEQUENCE [LARGE SCALE GENOMIC DNA]</scope>
    <source>
        <strain evidence="6 7">MDT2-1-1</strain>
    </source>
</reference>
<dbReference type="PANTHER" id="PTHR21496">
    <property type="entry name" value="FERREDOXIN-RELATED"/>
    <property type="match status" value="1"/>
</dbReference>
<proteinExistence type="predicted"/>
<name>A0ABT3NZG1_9PROT</name>
<evidence type="ECO:0000313" key="7">
    <source>
        <dbReference type="Proteomes" id="UP001526430"/>
    </source>
</evidence>
<organism evidence="6 7">
    <name type="scientific">Sabulicella glaciei</name>
    <dbReference type="NCBI Taxonomy" id="2984948"/>
    <lineage>
        <taxon>Bacteria</taxon>
        <taxon>Pseudomonadati</taxon>
        <taxon>Pseudomonadota</taxon>
        <taxon>Alphaproteobacteria</taxon>
        <taxon>Acetobacterales</taxon>
        <taxon>Acetobacteraceae</taxon>
        <taxon>Sabulicella</taxon>
    </lineage>
</organism>
<protein>
    <submittedName>
        <fullName evidence="6">Rieske 2Fe-2S domain-containing protein</fullName>
    </submittedName>
</protein>
<dbReference type="InterPro" id="IPR036922">
    <property type="entry name" value="Rieske_2Fe-2S_sf"/>
</dbReference>
<keyword evidence="4" id="KW-0411">Iron-sulfur</keyword>
<sequence length="144" mass="15840">MSATATLTRHVVAKVGEIPDKGSKLVKVKGRPIALFHVGGEYFAISNVCPHEGGSLCHGKLIGLIRSSEPGVYERTRPFEMLQCPWHGWEFDIRTGKSYCDPDSIKARSYAVTVKDGAELAEGPFVAETFPVSVEDQYILVEMK</sequence>
<dbReference type="Proteomes" id="UP001526430">
    <property type="component" value="Unassembled WGS sequence"/>
</dbReference>
<evidence type="ECO:0000259" key="5">
    <source>
        <dbReference type="PROSITE" id="PS51296"/>
    </source>
</evidence>
<dbReference type="RefSeq" id="WP_301591761.1">
    <property type="nucleotide sequence ID" value="NZ_JAPFQI010000018.1"/>
</dbReference>
<keyword evidence="2" id="KW-0479">Metal-binding</keyword>
<dbReference type="SUPFAM" id="SSF50022">
    <property type="entry name" value="ISP domain"/>
    <property type="match status" value="1"/>
</dbReference>
<keyword evidence="7" id="KW-1185">Reference proteome</keyword>
<evidence type="ECO:0000313" key="6">
    <source>
        <dbReference type="EMBL" id="MCW8087552.1"/>
    </source>
</evidence>
<accession>A0ABT3NZG1</accession>
<comment type="caution">
    <text evidence="6">The sequence shown here is derived from an EMBL/GenBank/DDBJ whole genome shotgun (WGS) entry which is preliminary data.</text>
</comment>
<keyword evidence="3" id="KW-0408">Iron</keyword>
<dbReference type="InterPro" id="IPR017941">
    <property type="entry name" value="Rieske_2Fe-2S"/>
</dbReference>
<dbReference type="EMBL" id="JAPFQI010000018">
    <property type="protein sequence ID" value="MCW8087552.1"/>
    <property type="molecule type" value="Genomic_DNA"/>
</dbReference>
<dbReference type="Gene3D" id="2.102.10.10">
    <property type="entry name" value="Rieske [2Fe-2S] iron-sulphur domain"/>
    <property type="match status" value="1"/>
</dbReference>